<dbReference type="Gene3D" id="3.90.1150.10">
    <property type="entry name" value="Aspartate Aminotransferase, domain 1"/>
    <property type="match status" value="1"/>
</dbReference>
<keyword evidence="3 4" id="KW-0808">Transferase</keyword>
<keyword evidence="2 4" id="KW-0032">Aminotransferase</keyword>
<dbReference type="PANTHER" id="PTHR42832:SF3">
    <property type="entry name" value="L-GLUTAMINE--4-(METHYLSULFANYL)-2-OXOBUTANOATE AMINOTRANSFERASE"/>
    <property type="match status" value="1"/>
</dbReference>
<dbReference type="InterPro" id="IPR015421">
    <property type="entry name" value="PyrdxlP-dep_Trfase_major"/>
</dbReference>
<dbReference type="GO" id="GO:0030170">
    <property type="term" value="F:pyridoxal phosphate binding"/>
    <property type="evidence" value="ECO:0007669"/>
    <property type="project" value="InterPro"/>
</dbReference>
<evidence type="ECO:0000259" key="5">
    <source>
        <dbReference type="Pfam" id="PF00155"/>
    </source>
</evidence>
<dbReference type="InterPro" id="IPR050881">
    <property type="entry name" value="LL-DAP_aminotransferase"/>
</dbReference>
<sequence length="356" mass="38497">MNNLPDFPWDRLVPYKERAAAHPDGIVDLSVGTPVDSVPPLVRAALIEAADSPGYPLTHGTKALREAASGWLARRHGVHVDQRDVLPLIGSKEFVAWLPTYLGAKRVVFPELAYPTYDVGARLAGADGTAADGLLALGPEPVDLVWVNSPGNPTGKVLPAEHLRKVVAWARERGAVVASDECYIELGWEEKPVSILHPDVCEGSHEGLLAVHSLSKRSNLAGYRAGFVTGDPALIGRLLELRKHAGMLMPQPVQAAMAAAFADDEHAEAQRELYAARRAMLRPALEKAGWRVDHSTAGLYLWATNGEPAWEQVGRLSENGILVAPGEFYGSAGERHVRIAITATDERIDAAVRRLQ</sequence>
<accession>A0A7W8EIV5</accession>
<dbReference type="Gene3D" id="3.40.640.10">
    <property type="entry name" value="Type I PLP-dependent aspartate aminotransferase-like (Major domain)"/>
    <property type="match status" value="1"/>
</dbReference>
<keyword evidence="7" id="KW-1185">Reference proteome</keyword>
<evidence type="ECO:0000256" key="4">
    <source>
        <dbReference type="RuleBase" id="RU000481"/>
    </source>
</evidence>
<gene>
    <name evidence="6" type="ORF">HNR40_006453</name>
</gene>
<dbReference type="InterPro" id="IPR004838">
    <property type="entry name" value="NHTrfase_class1_PyrdxlP-BS"/>
</dbReference>
<dbReference type="InterPro" id="IPR019880">
    <property type="entry name" value="OxyQ"/>
</dbReference>
<dbReference type="EC" id="2.6.1.-" evidence="4"/>
<feature type="domain" description="Aminotransferase class I/classII large" evidence="5">
    <location>
        <begin position="26"/>
        <end position="355"/>
    </location>
</feature>
<comment type="caution">
    <text evidence="6">The sequence shown here is derived from an EMBL/GenBank/DDBJ whole genome shotgun (WGS) entry which is preliminary data.</text>
</comment>
<dbReference type="NCBIfam" id="TIGR03539">
    <property type="entry name" value="DapC_actino"/>
    <property type="match status" value="1"/>
</dbReference>
<dbReference type="Proteomes" id="UP000568380">
    <property type="component" value="Unassembled WGS sequence"/>
</dbReference>
<dbReference type="GO" id="GO:0008483">
    <property type="term" value="F:transaminase activity"/>
    <property type="evidence" value="ECO:0007669"/>
    <property type="project" value="UniProtKB-KW"/>
</dbReference>
<dbReference type="InterPro" id="IPR015422">
    <property type="entry name" value="PyrdxlP-dep_Trfase_small"/>
</dbReference>
<comment type="similarity">
    <text evidence="4">Belongs to the class-I pyridoxal-phosphate-dependent aminotransferase family.</text>
</comment>
<dbReference type="InterPro" id="IPR004839">
    <property type="entry name" value="Aminotransferase_I/II_large"/>
</dbReference>
<dbReference type="PROSITE" id="PS00105">
    <property type="entry name" value="AA_TRANSFER_CLASS_1"/>
    <property type="match status" value="1"/>
</dbReference>
<comment type="cofactor">
    <cofactor evidence="1 4">
        <name>pyridoxal 5'-phosphate</name>
        <dbReference type="ChEBI" id="CHEBI:597326"/>
    </cofactor>
</comment>
<evidence type="ECO:0000256" key="2">
    <source>
        <dbReference type="ARBA" id="ARBA00022576"/>
    </source>
</evidence>
<name>A0A7W8EIV5_9ACTN</name>
<reference evidence="6 7" key="1">
    <citation type="submission" date="2020-08" db="EMBL/GenBank/DDBJ databases">
        <title>Genomic Encyclopedia of Type Strains, Phase IV (KMG-IV): sequencing the most valuable type-strain genomes for metagenomic binning, comparative biology and taxonomic classification.</title>
        <authorList>
            <person name="Goeker M."/>
        </authorList>
    </citation>
    <scope>NUCLEOTIDE SEQUENCE [LARGE SCALE GENOMIC DNA]</scope>
    <source>
        <strain evidence="6 7">DSM 45385</strain>
    </source>
</reference>
<dbReference type="Pfam" id="PF00155">
    <property type="entry name" value="Aminotran_1_2"/>
    <property type="match status" value="1"/>
</dbReference>
<evidence type="ECO:0000256" key="1">
    <source>
        <dbReference type="ARBA" id="ARBA00001933"/>
    </source>
</evidence>
<dbReference type="EMBL" id="JACHIN010000009">
    <property type="protein sequence ID" value="MBB5080964.1"/>
    <property type="molecule type" value="Genomic_DNA"/>
</dbReference>
<proteinExistence type="inferred from homology"/>
<evidence type="ECO:0000256" key="3">
    <source>
        <dbReference type="ARBA" id="ARBA00022679"/>
    </source>
</evidence>
<protein>
    <recommendedName>
        <fullName evidence="4">Aminotransferase</fullName>
        <ecNumber evidence="4">2.6.1.-</ecNumber>
    </recommendedName>
</protein>
<dbReference type="InterPro" id="IPR015424">
    <property type="entry name" value="PyrdxlP-dep_Trfase"/>
</dbReference>
<organism evidence="6 7">
    <name type="scientific">Nonomuraea endophytica</name>
    <dbReference type="NCBI Taxonomy" id="714136"/>
    <lineage>
        <taxon>Bacteria</taxon>
        <taxon>Bacillati</taxon>
        <taxon>Actinomycetota</taxon>
        <taxon>Actinomycetes</taxon>
        <taxon>Streptosporangiales</taxon>
        <taxon>Streptosporangiaceae</taxon>
        <taxon>Nonomuraea</taxon>
    </lineage>
</organism>
<dbReference type="PANTHER" id="PTHR42832">
    <property type="entry name" value="AMINO ACID AMINOTRANSFERASE"/>
    <property type="match status" value="1"/>
</dbReference>
<dbReference type="AlphaFoldDB" id="A0A7W8EIV5"/>
<evidence type="ECO:0000313" key="6">
    <source>
        <dbReference type="EMBL" id="MBB5080964.1"/>
    </source>
</evidence>
<dbReference type="RefSeq" id="WP_184967874.1">
    <property type="nucleotide sequence ID" value="NZ_JACHIN010000009.1"/>
</dbReference>
<dbReference type="SUPFAM" id="SSF53383">
    <property type="entry name" value="PLP-dependent transferases"/>
    <property type="match status" value="1"/>
</dbReference>
<evidence type="ECO:0000313" key="7">
    <source>
        <dbReference type="Proteomes" id="UP000568380"/>
    </source>
</evidence>
<dbReference type="CDD" id="cd00609">
    <property type="entry name" value="AAT_like"/>
    <property type="match status" value="1"/>
</dbReference>